<feature type="domain" description="Recombinase zinc beta ribbon" evidence="2">
    <location>
        <begin position="70"/>
        <end position="131"/>
    </location>
</feature>
<dbReference type="Pfam" id="PF07508">
    <property type="entry name" value="Recombinase"/>
    <property type="match status" value="1"/>
</dbReference>
<dbReference type="GO" id="GO:0003677">
    <property type="term" value="F:DNA binding"/>
    <property type="evidence" value="ECO:0007669"/>
    <property type="project" value="InterPro"/>
</dbReference>
<accession>A0AA35V3N1</accession>
<dbReference type="InterPro" id="IPR038109">
    <property type="entry name" value="DNA_bind_recomb_sf"/>
</dbReference>
<dbReference type="InterPro" id="IPR011109">
    <property type="entry name" value="DNA_bind_recombinase_dom"/>
</dbReference>
<organism evidence="3 4">
    <name type="scientific">Methylococcus capsulatus</name>
    <dbReference type="NCBI Taxonomy" id="414"/>
    <lineage>
        <taxon>Bacteria</taxon>
        <taxon>Pseudomonadati</taxon>
        <taxon>Pseudomonadota</taxon>
        <taxon>Gammaproteobacteria</taxon>
        <taxon>Methylococcales</taxon>
        <taxon>Methylococcaceae</taxon>
        <taxon>Methylococcus</taxon>
    </lineage>
</organism>
<evidence type="ECO:0000313" key="4">
    <source>
        <dbReference type="Proteomes" id="UP001158598"/>
    </source>
</evidence>
<sequence>MREGKPIDKSLVYKLLNNRVYLGEIRHRDQWYAGEHPTIVERKLWDAVQAILAQNSRVRGNNTRARVPFLLKGIVVGIDGRALTPWSTRKKNGRIYRYYLPTRENKEHAGASGLPRLPAGELEAAVLEQMRRVLRAPDMVAGVAERAARLDPSLDEAQVAVAMTRLDAIWDQLFPAEQQRIVRLLIDKVIVSPNDIEVRFRPNGIEVLALELRPEPAPETLEEAVA</sequence>
<dbReference type="EMBL" id="OX458332">
    <property type="protein sequence ID" value="CAI8796650.1"/>
    <property type="molecule type" value="Genomic_DNA"/>
</dbReference>
<reference evidence="3" key="1">
    <citation type="submission" date="2023-03" db="EMBL/GenBank/DDBJ databases">
        <authorList>
            <person name="Pearce D."/>
        </authorList>
    </citation>
    <scope>NUCLEOTIDE SEQUENCE</scope>
    <source>
        <strain evidence="3">Mc</strain>
    </source>
</reference>
<dbReference type="Pfam" id="PF13408">
    <property type="entry name" value="Zn_ribbon_recom"/>
    <property type="match status" value="1"/>
</dbReference>
<dbReference type="Proteomes" id="UP001158598">
    <property type="component" value="Chromosome"/>
</dbReference>
<dbReference type="GO" id="GO:0000150">
    <property type="term" value="F:DNA strand exchange activity"/>
    <property type="evidence" value="ECO:0007669"/>
    <property type="project" value="InterPro"/>
</dbReference>
<evidence type="ECO:0000313" key="3">
    <source>
        <dbReference type="EMBL" id="CAI8796650.1"/>
    </source>
</evidence>
<feature type="domain" description="Recombinase" evidence="1">
    <location>
        <begin position="3"/>
        <end position="55"/>
    </location>
</feature>
<evidence type="ECO:0000259" key="1">
    <source>
        <dbReference type="Pfam" id="PF07508"/>
    </source>
</evidence>
<evidence type="ECO:0000259" key="2">
    <source>
        <dbReference type="Pfam" id="PF13408"/>
    </source>
</evidence>
<dbReference type="RefSeq" id="WP_282213669.1">
    <property type="nucleotide sequence ID" value="NZ_OX458332.1"/>
</dbReference>
<dbReference type="InterPro" id="IPR025827">
    <property type="entry name" value="Zn_ribbon_recom_dom"/>
</dbReference>
<proteinExistence type="predicted"/>
<gene>
    <name evidence="3" type="ORF">MCNOR_1487</name>
</gene>
<dbReference type="Gene3D" id="3.90.1750.20">
    <property type="entry name" value="Putative Large Serine Recombinase, Chain B, Domain 2"/>
    <property type="match status" value="1"/>
</dbReference>
<name>A0AA35V3N1_METCP</name>
<evidence type="ECO:0008006" key="5">
    <source>
        <dbReference type="Google" id="ProtNLM"/>
    </source>
</evidence>
<dbReference type="AlphaFoldDB" id="A0AA35V3N1"/>
<protein>
    <recommendedName>
        <fullName evidence="5">Recombinase domain-containing protein</fullName>
    </recommendedName>
</protein>